<organism evidence="2 3">
    <name type="scientific">Slackia equolifaciens</name>
    <dbReference type="NCBI Taxonomy" id="498718"/>
    <lineage>
        <taxon>Bacteria</taxon>
        <taxon>Bacillati</taxon>
        <taxon>Actinomycetota</taxon>
        <taxon>Coriobacteriia</taxon>
        <taxon>Eggerthellales</taxon>
        <taxon>Eggerthellaceae</taxon>
        <taxon>Slackia</taxon>
    </lineage>
</organism>
<comment type="caution">
    <text evidence="2">The sequence shown here is derived from an EMBL/GenBank/DDBJ whole genome shotgun (WGS) entry which is preliminary data.</text>
</comment>
<dbReference type="InterPro" id="IPR008984">
    <property type="entry name" value="SMAD_FHA_dom_sf"/>
</dbReference>
<gene>
    <name evidence="2" type="ORF">K8U77_10855</name>
</gene>
<name>A0A9D2UYS9_9ACTN</name>
<evidence type="ECO:0000256" key="1">
    <source>
        <dbReference type="SAM" id="MobiDB-lite"/>
    </source>
</evidence>
<dbReference type="SUPFAM" id="SSF49879">
    <property type="entry name" value="SMAD/FHA domain"/>
    <property type="match status" value="1"/>
</dbReference>
<dbReference type="AlphaFoldDB" id="A0A9D2UYS9"/>
<dbReference type="Proteomes" id="UP000786989">
    <property type="component" value="Unassembled WGS sequence"/>
</dbReference>
<accession>A0A9D2UYS9</accession>
<dbReference type="EMBL" id="DYWI01000207">
    <property type="protein sequence ID" value="HJF66594.1"/>
    <property type="molecule type" value="Genomic_DNA"/>
</dbReference>
<evidence type="ECO:0000313" key="3">
    <source>
        <dbReference type="Proteomes" id="UP000786989"/>
    </source>
</evidence>
<protein>
    <recommendedName>
        <fullName evidence="4">FHA domain-containing protein</fullName>
    </recommendedName>
</protein>
<feature type="region of interest" description="Disordered" evidence="1">
    <location>
        <begin position="163"/>
        <end position="218"/>
    </location>
</feature>
<evidence type="ECO:0000313" key="2">
    <source>
        <dbReference type="EMBL" id="HJF66594.1"/>
    </source>
</evidence>
<reference evidence="2" key="2">
    <citation type="submission" date="2021-09" db="EMBL/GenBank/DDBJ databases">
        <authorList>
            <person name="Gilroy R."/>
        </authorList>
    </citation>
    <scope>NUCLEOTIDE SEQUENCE</scope>
    <source>
        <strain evidence="2">ChiGjej6B6-11269</strain>
    </source>
</reference>
<sequence length="267" mass="28483">MWECGCGFANNDSAAVCAACGAQAPSRGERAGSLVLVNLRTKQRIEVTRPGGIIGRAGDFCPESFSPRVSRVHLVAEAHENGTWTLEFVGRHKTEIDAAGVWAPLEPDMPREVMGGEKLRMADMLFRIEVVQGAPATPPAATAYAPREADPPLNVSRRFANEAADDTEAREAVTDPEYPAEPWEDESYEPDAAAAGSCGEGHSTGDAPNPEEESDAPRQIGWVVRCPVCGAAYPMDAPDDRIDACPACFDPLDAASISRCAPQPLYA</sequence>
<reference evidence="2" key="1">
    <citation type="journal article" date="2021" name="PeerJ">
        <title>Extensive microbial diversity within the chicken gut microbiome revealed by metagenomics and culture.</title>
        <authorList>
            <person name="Gilroy R."/>
            <person name="Ravi A."/>
            <person name="Getino M."/>
            <person name="Pursley I."/>
            <person name="Horton D.L."/>
            <person name="Alikhan N.F."/>
            <person name="Baker D."/>
            <person name="Gharbi K."/>
            <person name="Hall N."/>
            <person name="Watson M."/>
            <person name="Adriaenssens E.M."/>
            <person name="Foster-Nyarko E."/>
            <person name="Jarju S."/>
            <person name="Secka A."/>
            <person name="Antonio M."/>
            <person name="Oren A."/>
            <person name="Chaudhuri R.R."/>
            <person name="La Ragione R."/>
            <person name="Hildebrand F."/>
            <person name="Pallen M.J."/>
        </authorList>
    </citation>
    <scope>NUCLEOTIDE SEQUENCE</scope>
    <source>
        <strain evidence="2">ChiGjej6B6-11269</strain>
    </source>
</reference>
<evidence type="ECO:0008006" key="4">
    <source>
        <dbReference type="Google" id="ProtNLM"/>
    </source>
</evidence>
<proteinExistence type="predicted"/>